<accession>M4DSR9</accession>
<dbReference type="PROSITE" id="PS50216">
    <property type="entry name" value="DHHC"/>
    <property type="match status" value="1"/>
</dbReference>
<dbReference type="HOGENOM" id="CLU_018741_2_2_1"/>
<comment type="subcellular location">
    <subcellularLocation>
        <location evidence="1">Endomembrane system</location>
        <topology evidence="1">Multi-pass membrane protein</topology>
    </subcellularLocation>
</comment>
<dbReference type="Proteomes" id="UP000011750">
    <property type="component" value="Chromosome A06"/>
</dbReference>
<evidence type="ECO:0000256" key="1">
    <source>
        <dbReference type="ARBA" id="ARBA00004127"/>
    </source>
</evidence>
<feature type="compositionally biased region" description="Basic and acidic residues" evidence="9">
    <location>
        <begin position="512"/>
        <end position="529"/>
    </location>
</feature>
<keyword evidence="7 8" id="KW-0012">Acyltransferase</keyword>
<keyword evidence="5 8" id="KW-1133">Transmembrane helix</keyword>
<feature type="transmembrane region" description="Helical" evidence="8">
    <location>
        <begin position="186"/>
        <end position="206"/>
    </location>
</feature>
<dbReference type="GO" id="GO:0006612">
    <property type="term" value="P:protein targeting to membrane"/>
    <property type="evidence" value="ECO:0000318"/>
    <property type="project" value="GO_Central"/>
</dbReference>
<dbReference type="EC" id="2.3.1.225" evidence="8"/>
<sequence length="541" mass="60954">MSRDDLTDSGIAPPITNLATMMAKMKDMMERLTQQDAAKKVTNDLSAATCCCAVSLKQRESDIFKQTTLWLRGRSSNKPTNHSIEHDARYHLKDTQSNEFSSSIKGDNILTTNVGRRGGGGGGGDELIRTYKGWKGDNVFCFGGRLVFGPDARTILITIFLITAPVTIFCVFVGRKFIDDYPHHRGVSVLAIAVGLNLLDLVFLFITSGRDPGIIPRNLYPPEPESNGEPRLAHTPTQTRLPRTKEMLVNGITVKIKYCDTCMLYRPPRASHCSICDNCVEKFDHHCPWLGQCIGLRNYRFYFMFVLCSALLCIYVHVFCWIYVKRIMDGEKISIWKALIKTPASIALILYSFVSVWFVGGLTGFHLYLIGTNQSTYENFRYRYDRHENPFNKGIVGNFMEVFCTKVPLSKNSFRAKVPKEPAIPPRIVNGAMSSPSLQKVSHDIEMGRKPVWHETVEEELGDLEKDMETTVTSRDLSRMLPPEESEGRGIMHSRESSRGRRGGSWEFSSRVNEDLRTRDESVSIRVGEDSSESSGNVASR</sequence>
<protein>
    <recommendedName>
        <fullName evidence="8">S-acyltransferase</fullName>
        <ecNumber evidence="8">2.3.1.225</ecNumber>
    </recommendedName>
    <alternativeName>
        <fullName evidence="8">Palmitoyltransferase</fullName>
    </alternativeName>
</protein>
<keyword evidence="3 8" id="KW-0808">Transferase</keyword>
<feature type="domain" description="Palmitoyltransferase DHHC" evidence="10">
    <location>
        <begin position="255"/>
        <end position="381"/>
    </location>
</feature>
<keyword evidence="4 8" id="KW-0812">Transmembrane</keyword>
<evidence type="ECO:0000256" key="3">
    <source>
        <dbReference type="ARBA" id="ARBA00022679"/>
    </source>
</evidence>
<dbReference type="InterPro" id="IPR039859">
    <property type="entry name" value="PFA4/ZDH16/20/ERF2-like"/>
</dbReference>
<evidence type="ECO:0000256" key="2">
    <source>
        <dbReference type="ARBA" id="ARBA00008574"/>
    </source>
</evidence>
<feature type="transmembrane region" description="Helical" evidence="8">
    <location>
        <begin position="155"/>
        <end position="174"/>
    </location>
</feature>
<dbReference type="InParanoid" id="M4DSR9"/>
<dbReference type="eggNOG" id="KOG1311">
    <property type="taxonomic scope" value="Eukaryota"/>
</dbReference>
<evidence type="ECO:0000259" key="10">
    <source>
        <dbReference type="Pfam" id="PF01529"/>
    </source>
</evidence>
<dbReference type="EnsemblPlants" id="Bra019562.1">
    <property type="protein sequence ID" value="Bra019562.1-P"/>
    <property type="gene ID" value="Bra019562"/>
</dbReference>
<evidence type="ECO:0000256" key="9">
    <source>
        <dbReference type="SAM" id="MobiDB-lite"/>
    </source>
</evidence>
<evidence type="ECO:0000313" key="11">
    <source>
        <dbReference type="EnsemblPlants" id="Bra019562.1-P"/>
    </source>
</evidence>
<reference evidence="11 12" key="1">
    <citation type="journal article" date="2011" name="Nat. Genet.">
        <title>The genome of the mesopolyploid crop species Brassica rapa.</title>
        <authorList>
            <consortium name="Brassica rapa Genome Sequencing Project Consortium"/>
            <person name="Wang X."/>
            <person name="Wang H."/>
            <person name="Wang J."/>
            <person name="Sun R."/>
            <person name="Wu J."/>
            <person name="Liu S."/>
            <person name="Bai Y."/>
            <person name="Mun J.H."/>
            <person name="Bancroft I."/>
            <person name="Cheng F."/>
            <person name="Huang S."/>
            <person name="Li X."/>
            <person name="Hua W."/>
            <person name="Wang J."/>
            <person name="Wang X."/>
            <person name="Freeling M."/>
            <person name="Pires J.C."/>
            <person name="Paterson A.H."/>
            <person name="Chalhoub B."/>
            <person name="Wang B."/>
            <person name="Hayward A."/>
            <person name="Sharpe A.G."/>
            <person name="Park B.S."/>
            <person name="Weisshaar B."/>
            <person name="Liu B."/>
            <person name="Li B."/>
            <person name="Liu B."/>
            <person name="Tong C."/>
            <person name="Song C."/>
            <person name="Duran C."/>
            <person name="Peng C."/>
            <person name="Geng C."/>
            <person name="Koh C."/>
            <person name="Lin C."/>
            <person name="Edwards D."/>
            <person name="Mu D."/>
            <person name="Shen D."/>
            <person name="Soumpourou E."/>
            <person name="Li F."/>
            <person name="Fraser F."/>
            <person name="Conant G."/>
            <person name="Lassalle G."/>
            <person name="King G.J."/>
            <person name="Bonnema G."/>
            <person name="Tang H."/>
            <person name="Wang H."/>
            <person name="Belcram H."/>
            <person name="Zhou H."/>
            <person name="Hirakawa H."/>
            <person name="Abe H."/>
            <person name="Guo H."/>
            <person name="Wang H."/>
            <person name="Jin H."/>
            <person name="Parkin I.A."/>
            <person name="Batley J."/>
            <person name="Kim J.S."/>
            <person name="Just J."/>
            <person name="Li J."/>
            <person name="Xu J."/>
            <person name="Deng J."/>
            <person name="Kim J.A."/>
            <person name="Li J."/>
            <person name="Yu J."/>
            <person name="Meng J."/>
            <person name="Wang J."/>
            <person name="Min J."/>
            <person name="Poulain J."/>
            <person name="Wang J."/>
            <person name="Hatakeyama K."/>
            <person name="Wu K."/>
            <person name="Wang L."/>
            <person name="Fang L."/>
            <person name="Trick M."/>
            <person name="Links M.G."/>
            <person name="Zhao M."/>
            <person name="Jin M."/>
            <person name="Ramchiary N."/>
            <person name="Drou N."/>
            <person name="Berkman P.J."/>
            <person name="Cai Q."/>
            <person name="Huang Q."/>
            <person name="Li R."/>
            <person name="Tabata S."/>
            <person name="Cheng S."/>
            <person name="Zhang S."/>
            <person name="Zhang S."/>
            <person name="Huang S."/>
            <person name="Sato S."/>
            <person name="Sun S."/>
            <person name="Kwon S.J."/>
            <person name="Choi S.R."/>
            <person name="Lee T.H."/>
            <person name="Fan W."/>
            <person name="Zhao X."/>
            <person name="Tan X."/>
            <person name="Xu X."/>
            <person name="Wang Y."/>
            <person name="Qiu Y."/>
            <person name="Yin Y."/>
            <person name="Li Y."/>
            <person name="Du Y."/>
            <person name="Liao Y."/>
            <person name="Lim Y."/>
            <person name="Narusaka Y."/>
            <person name="Wang Y."/>
            <person name="Wang Z."/>
            <person name="Li Z."/>
            <person name="Wang Z."/>
            <person name="Xiong Z."/>
            <person name="Zhang Z."/>
        </authorList>
    </citation>
    <scope>NUCLEOTIDE SEQUENCE [LARGE SCALE GENOMIC DNA]</scope>
    <source>
        <strain evidence="11 12">cv. Chiifu-401-42</strain>
    </source>
</reference>
<evidence type="ECO:0000256" key="4">
    <source>
        <dbReference type="ARBA" id="ARBA00022692"/>
    </source>
</evidence>
<comment type="domain">
    <text evidence="8">The DHHC domain is required for palmitoyltransferase activity.</text>
</comment>
<dbReference type="AlphaFoldDB" id="M4DSR9"/>
<comment type="catalytic activity">
    <reaction evidence="8">
        <text>L-cysteinyl-[protein] + hexadecanoyl-CoA = S-hexadecanoyl-L-cysteinyl-[protein] + CoA</text>
        <dbReference type="Rhea" id="RHEA:36683"/>
        <dbReference type="Rhea" id="RHEA-COMP:10131"/>
        <dbReference type="Rhea" id="RHEA-COMP:11032"/>
        <dbReference type="ChEBI" id="CHEBI:29950"/>
        <dbReference type="ChEBI" id="CHEBI:57287"/>
        <dbReference type="ChEBI" id="CHEBI:57379"/>
        <dbReference type="ChEBI" id="CHEBI:74151"/>
        <dbReference type="EC" id="2.3.1.225"/>
    </reaction>
</comment>
<proteinExistence type="inferred from homology"/>
<evidence type="ECO:0000256" key="8">
    <source>
        <dbReference type="RuleBase" id="RU079119"/>
    </source>
</evidence>
<keyword evidence="12" id="KW-1185">Reference proteome</keyword>
<comment type="similarity">
    <text evidence="2 8">Belongs to the DHHC palmitoyltransferase family.</text>
</comment>
<feature type="transmembrane region" description="Helical" evidence="8">
    <location>
        <begin position="345"/>
        <end position="369"/>
    </location>
</feature>
<dbReference type="GO" id="GO:0005794">
    <property type="term" value="C:Golgi apparatus"/>
    <property type="evidence" value="ECO:0000318"/>
    <property type="project" value="GO_Central"/>
</dbReference>
<evidence type="ECO:0000313" key="12">
    <source>
        <dbReference type="Proteomes" id="UP000011750"/>
    </source>
</evidence>
<name>M4DSR9_BRACM</name>
<feature type="region of interest" description="Disordered" evidence="9">
    <location>
        <begin position="468"/>
        <end position="541"/>
    </location>
</feature>
<feature type="transmembrane region" description="Helical" evidence="8">
    <location>
        <begin position="301"/>
        <end position="324"/>
    </location>
</feature>
<dbReference type="Pfam" id="PF01529">
    <property type="entry name" value="DHHC"/>
    <property type="match status" value="1"/>
</dbReference>
<dbReference type="PANTHER" id="PTHR22883:SF347">
    <property type="entry name" value="S-ACYLTRANSFERASE"/>
    <property type="match status" value="1"/>
</dbReference>
<feature type="compositionally biased region" description="Basic and acidic residues" evidence="9">
    <location>
        <begin position="486"/>
        <end position="499"/>
    </location>
</feature>
<dbReference type="PANTHER" id="PTHR22883">
    <property type="entry name" value="ZINC FINGER DHHC DOMAIN CONTAINING PROTEIN"/>
    <property type="match status" value="1"/>
</dbReference>
<keyword evidence="6 8" id="KW-0472">Membrane</keyword>
<organism evidence="11 12">
    <name type="scientific">Brassica campestris</name>
    <name type="common">Field mustard</name>
    <dbReference type="NCBI Taxonomy" id="3711"/>
    <lineage>
        <taxon>Eukaryota</taxon>
        <taxon>Viridiplantae</taxon>
        <taxon>Streptophyta</taxon>
        <taxon>Embryophyta</taxon>
        <taxon>Tracheophyta</taxon>
        <taxon>Spermatophyta</taxon>
        <taxon>Magnoliopsida</taxon>
        <taxon>eudicotyledons</taxon>
        <taxon>Gunneridae</taxon>
        <taxon>Pentapetalae</taxon>
        <taxon>rosids</taxon>
        <taxon>malvids</taxon>
        <taxon>Brassicales</taxon>
        <taxon>Brassicaceae</taxon>
        <taxon>Brassiceae</taxon>
        <taxon>Brassica</taxon>
    </lineage>
</organism>
<dbReference type="InterPro" id="IPR001594">
    <property type="entry name" value="Palmitoyltrfase_DHHC"/>
</dbReference>
<evidence type="ECO:0000256" key="6">
    <source>
        <dbReference type="ARBA" id="ARBA00023136"/>
    </source>
</evidence>
<reference evidence="11 12" key="2">
    <citation type="journal article" date="2018" name="Hortic Res">
        <title>Improved Brassica rapa reference genome by single-molecule sequencing and chromosome conformation capture technologies.</title>
        <authorList>
            <person name="Zhang L."/>
            <person name="Cai X."/>
            <person name="Wu J."/>
            <person name="Liu M."/>
            <person name="Grob S."/>
            <person name="Cheng F."/>
            <person name="Liang J."/>
            <person name="Cai C."/>
            <person name="Liu Z."/>
            <person name="Liu B."/>
            <person name="Wang F."/>
            <person name="Li S."/>
            <person name="Liu F."/>
            <person name="Li X."/>
            <person name="Cheng L."/>
            <person name="Yang W."/>
            <person name="Li M.H."/>
            <person name="Grossniklaus U."/>
            <person name="Zheng H."/>
            <person name="Wang X."/>
        </authorList>
    </citation>
    <scope>NUCLEOTIDE SEQUENCE [LARGE SCALE GENOMIC DNA]</scope>
    <source>
        <strain evidence="11 12">cv. Chiifu-401-42</strain>
    </source>
</reference>
<evidence type="ECO:0000256" key="5">
    <source>
        <dbReference type="ARBA" id="ARBA00022989"/>
    </source>
</evidence>
<dbReference type="GO" id="GO:0019706">
    <property type="term" value="F:protein-cysteine S-palmitoyltransferase activity"/>
    <property type="evidence" value="ECO:0000318"/>
    <property type="project" value="GO_Central"/>
</dbReference>
<dbReference type="OMA" id="CWCAGRA"/>
<reference evidence="11" key="3">
    <citation type="submission" date="2023-03" db="UniProtKB">
        <authorList>
            <consortium name="EnsemblPlants"/>
        </authorList>
    </citation>
    <scope>IDENTIFICATION</scope>
    <source>
        <strain evidence="11">cv. Chiifu-401-42</strain>
    </source>
</reference>
<evidence type="ECO:0000256" key="7">
    <source>
        <dbReference type="ARBA" id="ARBA00023315"/>
    </source>
</evidence>
<dbReference type="GO" id="GO:0005783">
    <property type="term" value="C:endoplasmic reticulum"/>
    <property type="evidence" value="ECO:0000318"/>
    <property type="project" value="GO_Central"/>
</dbReference>
<dbReference type="Gramene" id="Bra019562.1">
    <property type="protein sequence ID" value="Bra019562.1-P"/>
    <property type="gene ID" value="Bra019562"/>
</dbReference>